<name>A0A0N4WI45_HAEPC</name>
<protein>
    <submittedName>
        <fullName evidence="1 3">Uncharacterized protein</fullName>
    </submittedName>
</protein>
<reference evidence="3" key="1">
    <citation type="submission" date="2017-02" db="UniProtKB">
        <authorList>
            <consortium name="WormBaseParasite"/>
        </authorList>
    </citation>
    <scope>IDENTIFICATION</scope>
</reference>
<dbReference type="OrthoDB" id="1934954at2759"/>
<dbReference type="EMBL" id="UZAF01017339">
    <property type="protein sequence ID" value="VDO40603.1"/>
    <property type="molecule type" value="Genomic_DNA"/>
</dbReference>
<dbReference type="STRING" id="6290.A0A0N4WI45"/>
<proteinExistence type="predicted"/>
<evidence type="ECO:0000313" key="2">
    <source>
        <dbReference type="Proteomes" id="UP000268014"/>
    </source>
</evidence>
<gene>
    <name evidence="1" type="ORF">HPLM_LOCUS10597</name>
</gene>
<keyword evidence="2" id="KW-1185">Reference proteome</keyword>
<dbReference type="InterPro" id="IPR016162">
    <property type="entry name" value="Ald_DH_N"/>
</dbReference>
<accession>A0A0N4WI45</accession>
<dbReference type="Gene3D" id="3.40.605.10">
    <property type="entry name" value="Aldehyde Dehydrogenase, Chain A, domain 1"/>
    <property type="match status" value="1"/>
</dbReference>
<dbReference type="Proteomes" id="UP000268014">
    <property type="component" value="Unassembled WGS sequence"/>
</dbReference>
<dbReference type="AlphaFoldDB" id="A0A0N4WI45"/>
<evidence type="ECO:0000313" key="3">
    <source>
        <dbReference type="WBParaSite" id="HPLM_0001060501-mRNA-1"/>
    </source>
</evidence>
<sequence length="48" mass="5468">MFGQCIFRQKSKSKSNLYLEQVTVPIGSLMVIFESRPDCLPQVSFTTI</sequence>
<reference evidence="1 2" key="2">
    <citation type="submission" date="2018-11" db="EMBL/GenBank/DDBJ databases">
        <authorList>
            <consortium name="Pathogen Informatics"/>
        </authorList>
    </citation>
    <scope>NUCLEOTIDE SEQUENCE [LARGE SCALE GENOMIC DNA]</scope>
    <source>
        <strain evidence="1 2">MHpl1</strain>
    </source>
</reference>
<dbReference type="WBParaSite" id="HPLM_0001060501-mRNA-1">
    <property type="protein sequence ID" value="HPLM_0001060501-mRNA-1"/>
    <property type="gene ID" value="HPLM_0001060501"/>
</dbReference>
<dbReference type="GO" id="GO:0016491">
    <property type="term" value="F:oxidoreductase activity"/>
    <property type="evidence" value="ECO:0007669"/>
    <property type="project" value="InterPro"/>
</dbReference>
<evidence type="ECO:0000313" key="1">
    <source>
        <dbReference type="EMBL" id="VDO40603.1"/>
    </source>
</evidence>
<organism evidence="3">
    <name type="scientific">Haemonchus placei</name>
    <name type="common">Barber's pole worm</name>
    <dbReference type="NCBI Taxonomy" id="6290"/>
    <lineage>
        <taxon>Eukaryota</taxon>
        <taxon>Metazoa</taxon>
        <taxon>Ecdysozoa</taxon>
        <taxon>Nematoda</taxon>
        <taxon>Chromadorea</taxon>
        <taxon>Rhabditida</taxon>
        <taxon>Rhabditina</taxon>
        <taxon>Rhabditomorpha</taxon>
        <taxon>Strongyloidea</taxon>
        <taxon>Trichostrongylidae</taxon>
        <taxon>Haemonchus</taxon>
    </lineage>
</organism>